<proteinExistence type="predicted"/>
<dbReference type="EMBL" id="FSRG01000003">
    <property type="protein sequence ID" value="SIN69613.1"/>
    <property type="molecule type" value="Genomic_DNA"/>
</dbReference>
<evidence type="ECO:0000313" key="1">
    <source>
        <dbReference type="EMBL" id="SIN69613.1"/>
    </source>
</evidence>
<dbReference type="STRING" id="1121457.SAMN02745161_0100"/>
<dbReference type="OrthoDB" id="5396767at2"/>
<dbReference type="RefSeq" id="WP_074215009.1">
    <property type="nucleotide sequence ID" value="NZ_FSRG01000003.1"/>
</dbReference>
<reference evidence="2" key="1">
    <citation type="submission" date="2016-11" db="EMBL/GenBank/DDBJ databases">
        <authorList>
            <person name="Varghese N."/>
            <person name="Submissions S."/>
        </authorList>
    </citation>
    <scope>NUCLEOTIDE SEQUENCE [LARGE SCALE GENOMIC DNA]</scope>
    <source>
        <strain evidence="2">DSM 17456</strain>
    </source>
</reference>
<keyword evidence="2" id="KW-1185">Reference proteome</keyword>
<dbReference type="AlphaFoldDB" id="A0A1N6DG05"/>
<protein>
    <submittedName>
        <fullName evidence="1">Uncharacterized protein</fullName>
    </submittedName>
</protein>
<sequence length="196" mass="21539">MTQLTLRIRNTKRSHATWKYLLQSPSKVTADIGDTMMNFLTNRVEFDEEYIDSEIKTIFIDGKPVDDLNTAIIPANARIALGAVAPGVAGITMRRNSPISSMRSGITYHNTEPAQEITEGTVTLLLFNSIMEDKGLNILKKGISIPASKLEAAVEEVPESISTASLDGTSISVAELLQWIRKNPQSQVQLRVNSHS</sequence>
<dbReference type="Proteomes" id="UP000184694">
    <property type="component" value="Unassembled WGS sequence"/>
</dbReference>
<evidence type="ECO:0000313" key="2">
    <source>
        <dbReference type="Proteomes" id="UP000184694"/>
    </source>
</evidence>
<organism evidence="1 2">
    <name type="scientific">Halodesulfovibrio marinisediminis DSM 17456</name>
    <dbReference type="NCBI Taxonomy" id="1121457"/>
    <lineage>
        <taxon>Bacteria</taxon>
        <taxon>Pseudomonadati</taxon>
        <taxon>Thermodesulfobacteriota</taxon>
        <taxon>Desulfovibrionia</taxon>
        <taxon>Desulfovibrionales</taxon>
        <taxon>Desulfovibrionaceae</taxon>
        <taxon>Halodesulfovibrio</taxon>
    </lineage>
</organism>
<accession>A0A1N6DG05</accession>
<gene>
    <name evidence="1" type="ORF">SAMN02745161_0100</name>
</gene>
<name>A0A1N6DG05_9BACT</name>